<dbReference type="Pfam" id="PF16590">
    <property type="entry name" value="ESP"/>
    <property type="match status" value="1"/>
</dbReference>
<dbReference type="Gene3D" id="1.20.50.60">
    <property type="entry name" value="ESP1, core domain"/>
    <property type="match status" value="1"/>
</dbReference>
<sequence>FSAMSSFQVMLFLITLLLSSILTEGRVLTQTQKEPTISADHMTNEKAVLDKVDFQGKGNNTEASQRLFSAFHQHETAFEDLANVSQNMLDLSTILTTLKKLRVHENQVDPVNFCSRAHRPVGTEISNKQDGSTCKLIYTLAKFLNLVGITLVSY</sequence>
<dbReference type="GO" id="GO:0005615">
    <property type="term" value="C:extracellular space"/>
    <property type="evidence" value="ECO:0007669"/>
    <property type="project" value="InterPro"/>
</dbReference>
<protein>
    <submittedName>
        <fullName evidence="2">Uncharacterized protein</fullName>
    </submittedName>
</protein>
<dbReference type="CDD" id="cd14249">
    <property type="entry name" value="ESP1_like"/>
    <property type="match status" value="1"/>
</dbReference>
<accession>A0A061IFS5</accession>
<proteinExistence type="predicted"/>
<keyword evidence="1" id="KW-0732">Signal</keyword>
<organism evidence="2 3">
    <name type="scientific">Cricetulus griseus</name>
    <name type="common">Chinese hamster</name>
    <name type="synonym">Cricetulus barabensis griseus</name>
    <dbReference type="NCBI Taxonomy" id="10029"/>
    <lineage>
        <taxon>Eukaryota</taxon>
        <taxon>Metazoa</taxon>
        <taxon>Chordata</taxon>
        <taxon>Craniata</taxon>
        <taxon>Vertebrata</taxon>
        <taxon>Euteleostomi</taxon>
        <taxon>Mammalia</taxon>
        <taxon>Eutheria</taxon>
        <taxon>Euarchontoglires</taxon>
        <taxon>Glires</taxon>
        <taxon>Rodentia</taxon>
        <taxon>Myomorpha</taxon>
        <taxon>Muroidea</taxon>
        <taxon>Cricetidae</taxon>
        <taxon>Cricetinae</taxon>
        <taxon>Cricetulus</taxon>
    </lineage>
</organism>
<dbReference type="Proteomes" id="UP000030759">
    <property type="component" value="Unassembled WGS sequence"/>
</dbReference>
<dbReference type="AlphaFoldDB" id="A0A061IFS5"/>
<dbReference type="InterPro" id="IPR032253">
    <property type="entry name" value="Esp1/Esp22"/>
</dbReference>
<reference evidence="3" key="1">
    <citation type="journal article" date="2013" name="Nat. Biotechnol.">
        <title>Chinese hamster genome sequenced from sorted chromosomes.</title>
        <authorList>
            <person name="Brinkrolf K."/>
            <person name="Rupp O."/>
            <person name="Laux H."/>
            <person name="Kollin F."/>
            <person name="Ernst W."/>
            <person name="Linke B."/>
            <person name="Kofler R."/>
            <person name="Romand S."/>
            <person name="Hesse F."/>
            <person name="Budach W.E."/>
            <person name="Galosy S."/>
            <person name="Muller D."/>
            <person name="Noll T."/>
            <person name="Wienberg J."/>
            <person name="Jostock T."/>
            <person name="Leonard M."/>
            <person name="Grillari J."/>
            <person name="Tauch A."/>
            <person name="Goesmann A."/>
            <person name="Helk B."/>
            <person name="Mott J.E."/>
            <person name="Puhler A."/>
            <person name="Borth N."/>
        </authorList>
    </citation>
    <scope>NUCLEOTIDE SEQUENCE [LARGE SCALE GENOMIC DNA]</scope>
    <source>
        <strain evidence="3">17A/GY</strain>
    </source>
</reference>
<gene>
    <name evidence="2" type="ORF">H671_1g4086</name>
</gene>
<feature type="signal peptide" evidence="1">
    <location>
        <begin position="1"/>
        <end position="25"/>
    </location>
</feature>
<evidence type="ECO:0000313" key="3">
    <source>
        <dbReference type="Proteomes" id="UP000030759"/>
    </source>
</evidence>
<name>A0A061IFS5_CRIGR</name>
<feature type="chain" id="PRO_5001600619" evidence="1">
    <location>
        <begin position="26"/>
        <end position="154"/>
    </location>
</feature>
<feature type="non-terminal residue" evidence="2">
    <location>
        <position position="1"/>
    </location>
</feature>
<evidence type="ECO:0000256" key="1">
    <source>
        <dbReference type="SAM" id="SignalP"/>
    </source>
</evidence>
<evidence type="ECO:0000313" key="2">
    <source>
        <dbReference type="EMBL" id="ERE87025.1"/>
    </source>
</evidence>
<dbReference type="InterPro" id="IPR043126">
    <property type="entry name" value="Esp1_core"/>
</dbReference>
<dbReference type="GO" id="GO:0005186">
    <property type="term" value="F:pheromone activity"/>
    <property type="evidence" value="ECO:0007669"/>
    <property type="project" value="InterPro"/>
</dbReference>
<dbReference type="EMBL" id="KE667266">
    <property type="protein sequence ID" value="ERE87025.1"/>
    <property type="molecule type" value="Genomic_DNA"/>
</dbReference>